<reference evidence="2 3" key="1">
    <citation type="submission" date="2020-08" db="EMBL/GenBank/DDBJ databases">
        <title>Cohnella phylogeny.</title>
        <authorList>
            <person name="Dunlap C."/>
        </authorList>
    </citation>
    <scope>NUCLEOTIDE SEQUENCE [LARGE SCALE GENOMIC DNA]</scope>
    <source>
        <strain evidence="2 3">CBP 2801</strain>
    </source>
</reference>
<sequence>MNDDIRETIGGIPLPPELSERSRLGIERARSERRRGRSRRWYAATAAVVLGLALFTLALTDAQVRAAIQKALQFVPGIGVMDDGRDQDAGADRLVLAEPIRLQFGEGEFVITGMSVDDQMTYLTFTEKNARIPQSVRITNEKGESFDVSISMYAGSSTEKTGSYWHKGKLDIGRTATLVFDAYPDTVVPLKLTPAPNYRSYEEMGPTQSQGGVSVTAVASRVGDRARITLVTPSSQDYYVDDYMVGSAIRPGRQLTVADDTGKTLAIEPERGTGAPLRTFYFPLFDDGSDRTYRITVPEIEVSYPIPTARLRLPIPAQGSLEIGQTVELAGFPITVTRVERTDTTTLRVYVDLHFDENDERSLRDFRLDGIGSMAKMNETTWATEFFEFEIDPGDKKAEVTLSDAEAIVRGPWTFTLGAKNFSQTPPSP</sequence>
<name>A0A7X0SIY3_9BACL</name>
<gene>
    <name evidence="2" type="ORF">H7C18_07825</name>
</gene>
<keyword evidence="1" id="KW-1133">Transmembrane helix</keyword>
<dbReference type="Proteomes" id="UP000564644">
    <property type="component" value="Unassembled WGS sequence"/>
</dbReference>
<evidence type="ECO:0000313" key="3">
    <source>
        <dbReference type="Proteomes" id="UP000564644"/>
    </source>
</evidence>
<protein>
    <recommendedName>
        <fullName evidence="4">DUF4179 domain-containing protein</fullName>
    </recommendedName>
</protein>
<evidence type="ECO:0000256" key="1">
    <source>
        <dbReference type="SAM" id="Phobius"/>
    </source>
</evidence>
<comment type="caution">
    <text evidence="2">The sequence shown here is derived from an EMBL/GenBank/DDBJ whole genome shotgun (WGS) entry which is preliminary data.</text>
</comment>
<organism evidence="2 3">
    <name type="scientific">Cohnella zeiphila</name>
    <dbReference type="NCBI Taxonomy" id="2761120"/>
    <lineage>
        <taxon>Bacteria</taxon>
        <taxon>Bacillati</taxon>
        <taxon>Bacillota</taxon>
        <taxon>Bacilli</taxon>
        <taxon>Bacillales</taxon>
        <taxon>Paenibacillaceae</taxon>
        <taxon>Cohnella</taxon>
    </lineage>
</organism>
<dbReference type="EMBL" id="JACJVO010000009">
    <property type="protein sequence ID" value="MBB6730812.1"/>
    <property type="molecule type" value="Genomic_DNA"/>
</dbReference>
<keyword evidence="3" id="KW-1185">Reference proteome</keyword>
<evidence type="ECO:0008006" key="4">
    <source>
        <dbReference type="Google" id="ProtNLM"/>
    </source>
</evidence>
<dbReference type="AlphaFoldDB" id="A0A7X0SIY3"/>
<proteinExistence type="predicted"/>
<keyword evidence="1" id="KW-0812">Transmembrane</keyword>
<evidence type="ECO:0000313" key="2">
    <source>
        <dbReference type="EMBL" id="MBB6730812.1"/>
    </source>
</evidence>
<feature type="transmembrane region" description="Helical" evidence="1">
    <location>
        <begin position="41"/>
        <end position="60"/>
    </location>
</feature>
<accession>A0A7X0SIY3</accession>
<dbReference type="RefSeq" id="WP_185128474.1">
    <property type="nucleotide sequence ID" value="NZ_JACJVO010000009.1"/>
</dbReference>
<keyword evidence="1" id="KW-0472">Membrane</keyword>